<accession>A0A914I4U1</accession>
<feature type="transmembrane region" description="Helical" evidence="5">
    <location>
        <begin position="20"/>
        <end position="41"/>
    </location>
</feature>
<dbReference type="PANTHER" id="PTHR11785:SF523">
    <property type="entry name" value="AMINO ACID TRANSPORTER PROTEIN 6"/>
    <property type="match status" value="1"/>
</dbReference>
<dbReference type="WBParaSite" id="Gr19_v10_g7316.t1">
    <property type="protein sequence ID" value="Gr19_v10_g7316.t1"/>
    <property type="gene ID" value="Gr19_v10_g7316"/>
</dbReference>
<evidence type="ECO:0000256" key="2">
    <source>
        <dbReference type="ARBA" id="ARBA00022692"/>
    </source>
</evidence>
<dbReference type="PANTHER" id="PTHR11785">
    <property type="entry name" value="AMINO ACID TRANSPORTER"/>
    <property type="match status" value="1"/>
</dbReference>
<feature type="transmembrane region" description="Helical" evidence="5">
    <location>
        <begin position="245"/>
        <end position="268"/>
    </location>
</feature>
<comment type="subcellular location">
    <subcellularLocation>
        <location evidence="1">Membrane</location>
        <topology evidence="1">Multi-pass membrane protein</topology>
    </subcellularLocation>
</comment>
<dbReference type="GO" id="GO:0016020">
    <property type="term" value="C:membrane"/>
    <property type="evidence" value="ECO:0007669"/>
    <property type="project" value="UniProtKB-SubCell"/>
</dbReference>
<name>A0A914I4U1_GLORO</name>
<keyword evidence="6" id="KW-1185">Reference proteome</keyword>
<proteinExistence type="predicted"/>
<reference evidence="7" key="1">
    <citation type="submission" date="2022-11" db="UniProtKB">
        <authorList>
            <consortium name="WormBaseParasite"/>
        </authorList>
    </citation>
    <scope>IDENTIFICATION</scope>
</reference>
<keyword evidence="2 5" id="KW-0812">Transmembrane</keyword>
<feature type="transmembrane region" description="Helical" evidence="5">
    <location>
        <begin position="141"/>
        <end position="162"/>
    </location>
</feature>
<protein>
    <submittedName>
        <fullName evidence="7">Amino acid transporter</fullName>
    </submittedName>
</protein>
<feature type="transmembrane region" description="Helical" evidence="5">
    <location>
        <begin position="174"/>
        <end position="193"/>
    </location>
</feature>
<keyword evidence="3 5" id="KW-1133">Transmembrane helix</keyword>
<evidence type="ECO:0000256" key="4">
    <source>
        <dbReference type="ARBA" id="ARBA00023136"/>
    </source>
</evidence>
<dbReference type="AlphaFoldDB" id="A0A914I4U1"/>
<evidence type="ECO:0000256" key="5">
    <source>
        <dbReference type="SAM" id="Phobius"/>
    </source>
</evidence>
<feature type="transmembrane region" description="Helical" evidence="5">
    <location>
        <begin position="47"/>
        <end position="69"/>
    </location>
</feature>
<evidence type="ECO:0000256" key="3">
    <source>
        <dbReference type="ARBA" id="ARBA00022989"/>
    </source>
</evidence>
<dbReference type="InterPro" id="IPR050598">
    <property type="entry name" value="AminoAcid_Transporter"/>
</dbReference>
<dbReference type="Pfam" id="PF13520">
    <property type="entry name" value="AA_permease_2"/>
    <property type="match status" value="1"/>
</dbReference>
<dbReference type="GO" id="GO:0015179">
    <property type="term" value="F:L-amino acid transmembrane transporter activity"/>
    <property type="evidence" value="ECO:0007669"/>
    <property type="project" value="TreeGrafter"/>
</dbReference>
<sequence length="291" mass="31673">MGTIGDAGGNNGNLMGRWGATSYILGQVIGSGIFITPTGILNNVHSVGASLLIWLVSGLISILGALCYLELGTSIRKSGCDFAYLCHMRWVALAFTFMTCVCIFMGPGSLAIQAQTFTEYFIRGLKLEFCDPFVRSAAHKLITFSVLLLLFVLNCFSISGVVSRFQIISMIAKVAACTIIVVMGALFWLTQGVRSNNFSVPFDNSNFAPGKVVLAMFSGLFSYGGWEILNNGIEDVEHPHRTMPFAIIFGMSIVIVLYMTINISYFVVLSVPEMQRSNAIAMGHRSNLDVL</sequence>
<dbReference type="InterPro" id="IPR002293">
    <property type="entry name" value="AA/rel_permease1"/>
</dbReference>
<feature type="transmembrane region" description="Helical" evidence="5">
    <location>
        <begin position="90"/>
        <end position="112"/>
    </location>
</feature>
<evidence type="ECO:0000313" key="7">
    <source>
        <dbReference type="WBParaSite" id="Gr19_v10_g7316.t1"/>
    </source>
</evidence>
<evidence type="ECO:0000313" key="6">
    <source>
        <dbReference type="Proteomes" id="UP000887572"/>
    </source>
</evidence>
<organism evidence="6 7">
    <name type="scientific">Globodera rostochiensis</name>
    <name type="common">Golden nematode worm</name>
    <name type="synonym">Heterodera rostochiensis</name>
    <dbReference type="NCBI Taxonomy" id="31243"/>
    <lineage>
        <taxon>Eukaryota</taxon>
        <taxon>Metazoa</taxon>
        <taxon>Ecdysozoa</taxon>
        <taxon>Nematoda</taxon>
        <taxon>Chromadorea</taxon>
        <taxon>Rhabditida</taxon>
        <taxon>Tylenchina</taxon>
        <taxon>Tylenchomorpha</taxon>
        <taxon>Tylenchoidea</taxon>
        <taxon>Heteroderidae</taxon>
        <taxon>Heteroderinae</taxon>
        <taxon>Globodera</taxon>
    </lineage>
</organism>
<evidence type="ECO:0000256" key="1">
    <source>
        <dbReference type="ARBA" id="ARBA00004141"/>
    </source>
</evidence>
<dbReference type="Proteomes" id="UP000887572">
    <property type="component" value="Unplaced"/>
</dbReference>
<dbReference type="Gene3D" id="1.20.1740.10">
    <property type="entry name" value="Amino acid/polyamine transporter I"/>
    <property type="match status" value="1"/>
</dbReference>
<keyword evidence="4 5" id="KW-0472">Membrane</keyword>